<sequence>MKLPLLLCTLLATINLHVCERSFIDVVTSADAGELNREYSRKNEEFLKKHSHLYEVIKELERKCNEECIEEGQRFFFPTSYYNYCTVDCRLRKLKAIVEADYYRPKPKRKVKKVRFQLDE</sequence>
<organism evidence="2">
    <name type="scientific">Trichuris suis</name>
    <name type="common">pig whipworm</name>
    <dbReference type="NCBI Taxonomy" id="68888"/>
    <lineage>
        <taxon>Eukaryota</taxon>
        <taxon>Metazoa</taxon>
        <taxon>Ecdysozoa</taxon>
        <taxon>Nematoda</taxon>
        <taxon>Enoplea</taxon>
        <taxon>Dorylaimia</taxon>
        <taxon>Trichinellida</taxon>
        <taxon>Trichuridae</taxon>
        <taxon>Trichuris</taxon>
    </lineage>
</organism>
<gene>
    <name evidence="2" type="ORF">M514_03842</name>
</gene>
<feature type="signal peptide" evidence="1">
    <location>
        <begin position="1"/>
        <end position="19"/>
    </location>
</feature>
<dbReference type="EMBL" id="KL367538">
    <property type="protein sequence ID" value="KFD65453.1"/>
    <property type="molecule type" value="Genomic_DNA"/>
</dbReference>
<evidence type="ECO:0000256" key="1">
    <source>
        <dbReference type="SAM" id="SignalP"/>
    </source>
</evidence>
<dbReference type="Proteomes" id="UP000030758">
    <property type="component" value="Unassembled WGS sequence"/>
</dbReference>
<evidence type="ECO:0000313" key="2">
    <source>
        <dbReference type="EMBL" id="KFD65453.1"/>
    </source>
</evidence>
<reference evidence="2" key="1">
    <citation type="journal article" date="2014" name="Nat. Genet.">
        <title>Genome and transcriptome of the porcine whipworm Trichuris suis.</title>
        <authorList>
            <person name="Jex A.R."/>
            <person name="Nejsum P."/>
            <person name="Schwarz E.M."/>
            <person name="Hu L."/>
            <person name="Young N.D."/>
            <person name="Hall R.S."/>
            <person name="Korhonen P.K."/>
            <person name="Liao S."/>
            <person name="Thamsborg S."/>
            <person name="Xia J."/>
            <person name="Xu P."/>
            <person name="Wang S."/>
            <person name="Scheerlinck J.P."/>
            <person name="Hofmann A."/>
            <person name="Sternberg P.W."/>
            <person name="Wang J."/>
            <person name="Gasser R.B."/>
        </authorList>
    </citation>
    <scope>NUCLEOTIDE SEQUENCE [LARGE SCALE GENOMIC DNA]</scope>
    <source>
        <strain evidence="2">DCEP-RM93F</strain>
    </source>
</reference>
<feature type="chain" id="PRO_5001795719" evidence="1">
    <location>
        <begin position="20"/>
        <end position="120"/>
    </location>
</feature>
<accession>A0A085N7K7</accession>
<dbReference type="AlphaFoldDB" id="A0A085N7K7"/>
<proteinExistence type="predicted"/>
<protein>
    <submittedName>
        <fullName evidence="2">Uncharacterized protein</fullName>
    </submittedName>
</protein>
<name>A0A085N7K7_9BILA</name>
<keyword evidence="1" id="KW-0732">Signal</keyword>